<comment type="catalytic activity">
    <reaction evidence="1">
        <text>5-(2-hydroxyethyl)-4-methylthiazole + ATP = 4-methyl-5-(2-phosphooxyethyl)-thiazole + ADP + H(+)</text>
        <dbReference type="Rhea" id="RHEA:24212"/>
        <dbReference type="ChEBI" id="CHEBI:15378"/>
        <dbReference type="ChEBI" id="CHEBI:17957"/>
        <dbReference type="ChEBI" id="CHEBI:30616"/>
        <dbReference type="ChEBI" id="CHEBI:58296"/>
        <dbReference type="ChEBI" id="CHEBI:456216"/>
        <dbReference type="EC" id="2.7.1.50"/>
    </reaction>
</comment>
<evidence type="ECO:0000256" key="10">
    <source>
        <dbReference type="ARBA" id="ARBA00022842"/>
    </source>
</evidence>
<dbReference type="InterPro" id="IPR029056">
    <property type="entry name" value="Ribokinase-like"/>
</dbReference>
<protein>
    <recommendedName>
        <fullName evidence="14">Hydroxyethylthiazole kinase</fullName>
        <ecNumber evidence="4">2.7.1.50</ecNumber>
    </recommendedName>
    <alternativeName>
        <fullName evidence="15">4-methyl-5-beta-hydroxyethylthiazole kinase</fullName>
    </alternativeName>
</protein>
<dbReference type="Gene3D" id="3.40.1190.20">
    <property type="match status" value="1"/>
</dbReference>
<dbReference type="PRINTS" id="PR01099">
    <property type="entry name" value="HYETHTZKNASE"/>
</dbReference>
<dbReference type="UniPathway" id="UPA00060">
    <property type="reaction ID" value="UER00139"/>
</dbReference>
<evidence type="ECO:0000256" key="6">
    <source>
        <dbReference type="ARBA" id="ARBA00022723"/>
    </source>
</evidence>
<reference evidence="16 17" key="1">
    <citation type="journal article" date="2013" name="BMC Genomics">
        <title>The miniature genome of a carnivorous plant Genlisea aurea contains a low number of genes and short non-coding sequences.</title>
        <authorList>
            <person name="Leushkin E.V."/>
            <person name="Sutormin R.A."/>
            <person name="Nabieva E.R."/>
            <person name="Penin A.A."/>
            <person name="Kondrashov A.S."/>
            <person name="Logacheva M.D."/>
        </authorList>
    </citation>
    <scope>NUCLEOTIDE SEQUENCE [LARGE SCALE GENOMIC DNA]</scope>
</reference>
<dbReference type="CDD" id="cd01170">
    <property type="entry name" value="THZ_kinase"/>
    <property type="match status" value="1"/>
</dbReference>
<evidence type="ECO:0000256" key="12">
    <source>
        <dbReference type="ARBA" id="ARBA00053468"/>
    </source>
</evidence>
<dbReference type="Pfam" id="PF02110">
    <property type="entry name" value="HK"/>
    <property type="match status" value="1"/>
</dbReference>
<keyword evidence="17" id="KW-1185">Reference proteome</keyword>
<sequence>EKEIWAGKAWGHLESVRRTAPLVQCITNFVSMDIVANVLLSAGASPAMIHSIEEIRDFTPAINVLYINIGTLSPEWLPAMKLAAGVANNCDKPWVLDPVAAGATGFRLKACLELLELKPTVVRGNASEILALYRGSVEENHKGVDSTHESTTALSAAKFLAQKTGCVVAVSGEVDIVTDGDRVLGAKNGVSMLRAITAAGCSVTALIAAFVSVDPMHPLDATATALSIFGLAAEKAMEVARGPASLRMHLIDAIHRLKLKSVVKRVSIT</sequence>
<evidence type="ECO:0000256" key="3">
    <source>
        <dbReference type="ARBA" id="ARBA00004868"/>
    </source>
</evidence>
<evidence type="ECO:0000256" key="1">
    <source>
        <dbReference type="ARBA" id="ARBA00001771"/>
    </source>
</evidence>
<evidence type="ECO:0000256" key="8">
    <source>
        <dbReference type="ARBA" id="ARBA00022777"/>
    </source>
</evidence>
<evidence type="ECO:0000313" key="16">
    <source>
        <dbReference type="EMBL" id="EPS58023.1"/>
    </source>
</evidence>
<feature type="non-terminal residue" evidence="16">
    <location>
        <position position="1"/>
    </location>
</feature>
<dbReference type="GO" id="GO:0004417">
    <property type="term" value="F:hydroxyethylthiazole kinase activity"/>
    <property type="evidence" value="ECO:0007669"/>
    <property type="project" value="UniProtKB-EC"/>
</dbReference>
<keyword evidence="6" id="KW-0479">Metal-binding</keyword>
<keyword evidence="5" id="KW-0808">Transferase</keyword>
<dbReference type="GO" id="GO:0036172">
    <property type="term" value="P:thiamine salvage"/>
    <property type="evidence" value="ECO:0007669"/>
    <property type="project" value="UniProtKB-ARBA"/>
</dbReference>
<comment type="pathway">
    <text evidence="3">Cofactor biosynthesis; thiamine diphosphate biosynthesis; 4-methyl-5-(2-phosphoethyl)-thiazole from 5-(2-hydroxyethyl)-4-methylthiazole: step 1/1.</text>
</comment>
<evidence type="ECO:0000256" key="9">
    <source>
        <dbReference type="ARBA" id="ARBA00022840"/>
    </source>
</evidence>
<dbReference type="HAMAP" id="MF_00228">
    <property type="entry name" value="Thz_kinase"/>
    <property type="match status" value="1"/>
</dbReference>
<dbReference type="OrthoDB" id="4994at2759"/>
<dbReference type="GO" id="GO:0009229">
    <property type="term" value="P:thiamine diphosphate biosynthetic process"/>
    <property type="evidence" value="ECO:0007669"/>
    <property type="project" value="UniProtKB-UniPathway"/>
</dbReference>
<comment type="function">
    <text evidence="12">Thiazole kinase involved in thiamine salvage pathway.</text>
</comment>
<keyword evidence="9" id="KW-0067">ATP-binding</keyword>
<feature type="non-terminal residue" evidence="16">
    <location>
        <position position="269"/>
    </location>
</feature>
<evidence type="ECO:0000256" key="11">
    <source>
        <dbReference type="ARBA" id="ARBA00022977"/>
    </source>
</evidence>
<dbReference type="FunFam" id="3.40.1190.20:FF:000015">
    <property type="entry name" value="Hydroxyethylthiazole kinase"/>
    <property type="match status" value="1"/>
</dbReference>
<evidence type="ECO:0000256" key="2">
    <source>
        <dbReference type="ARBA" id="ARBA00001946"/>
    </source>
</evidence>
<dbReference type="SUPFAM" id="SSF53613">
    <property type="entry name" value="Ribokinase-like"/>
    <property type="match status" value="1"/>
</dbReference>
<proteinExistence type="inferred from homology"/>
<comment type="similarity">
    <text evidence="13">Belongs to the Thz kinase family.</text>
</comment>
<evidence type="ECO:0000256" key="13">
    <source>
        <dbReference type="ARBA" id="ARBA00061710"/>
    </source>
</evidence>
<keyword evidence="11" id="KW-0784">Thiamine biosynthesis</keyword>
<comment type="caution">
    <text evidence="16">The sequence shown here is derived from an EMBL/GenBank/DDBJ whole genome shotgun (WGS) entry which is preliminary data.</text>
</comment>
<dbReference type="Proteomes" id="UP000015453">
    <property type="component" value="Unassembled WGS sequence"/>
</dbReference>
<keyword evidence="10" id="KW-0460">Magnesium</keyword>
<dbReference type="AlphaFoldDB" id="S8D5X5"/>
<evidence type="ECO:0000256" key="15">
    <source>
        <dbReference type="ARBA" id="ARBA00075066"/>
    </source>
</evidence>
<evidence type="ECO:0000256" key="7">
    <source>
        <dbReference type="ARBA" id="ARBA00022741"/>
    </source>
</evidence>
<accession>S8D5X5</accession>
<organism evidence="16 17">
    <name type="scientific">Genlisea aurea</name>
    <dbReference type="NCBI Taxonomy" id="192259"/>
    <lineage>
        <taxon>Eukaryota</taxon>
        <taxon>Viridiplantae</taxon>
        <taxon>Streptophyta</taxon>
        <taxon>Embryophyta</taxon>
        <taxon>Tracheophyta</taxon>
        <taxon>Spermatophyta</taxon>
        <taxon>Magnoliopsida</taxon>
        <taxon>eudicotyledons</taxon>
        <taxon>Gunneridae</taxon>
        <taxon>Pentapetalae</taxon>
        <taxon>asterids</taxon>
        <taxon>lamiids</taxon>
        <taxon>Lamiales</taxon>
        <taxon>Lentibulariaceae</taxon>
        <taxon>Genlisea</taxon>
    </lineage>
</organism>
<keyword evidence="7" id="KW-0547">Nucleotide-binding</keyword>
<dbReference type="NCBIfam" id="NF006830">
    <property type="entry name" value="PRK09355.1"/>
    <property type="match status" value="1"/>
</dbReference>
<dbReference type="PIRSF" id="PIRSF000513">
    <property type="entry name" value="Thz_kinase"/>
    <property type="match status" value="1"/>
</dbReference>
<evidence type="ECO:0000256" key="4">
    <source>
        <dbReference type="ARBA" id="ARBA00012129"/>
    </source>
</evidence>
<name>S8D5X5_9LAMI</name>
<dbReference type="GO" id="GO:0005524">
    <property type="term" value="F:ATP binding"/>
    <property type="evidence" value="ECO:0007669"/>
    <property type="project" value="UniProtKB-KW"/>
</dbReference>
<evidence type="ECO:0000256" key="5">
    <source>
        <dbReference type="ARBA" id="ARBA00022679"/>
    </source>
</evidence>
<keyword evidence="8" id="KW-0418">Kinase</keyword>
<dbReference type="EMBL" id="AUSU01009612">
    <property type="protein sequence ID" value="EPS58023.1"/>
    <property type="molecule type" value="Genomic_DNA"/>
</dbReference>
<evidence type="ECO:0000256" key="14">
    <source>
        <dbReference type="ARBA" id="ARBA00073007"/>
    </source>
</evidence>
<comment type="cofactor">
    <cofactor evidence="2">
        <name>Mg(2+)</name>
        <dbReference type="ChEBI" id="CHEBI:18420"/>
    </cofactor>
</comment>
<dbReference type="EC" id="2.7.1.50" evidence="4"/>
<dbReference type="GO" id="GO:0000287">
    <property type="term" value="F:magnesium ion binding"/>
    <property type="evidence" value="ECO:0007669"/>
    <property type="project" value="InterPro"/>
</dbReference>
<gene>
    <name evidence="16" type="ORF">M569_16793</name>
</gene>
<evidence type="ECO:0000313" key="17">
    <source>
        <dbReference type="Proteomes" id="UP000015453"/>
    </source>
</evidence>
<dbReference type="InterPro" id="IPR000417">
    <property type="entry name" value="Hyethyz_kinase"/>
</dbReference>